<name>E7RVB1_9BURK</name>
<comment type="domain">
    <text evidence="12">The last Arg residue of the ACP-binding site is essential for the weak association between ACP/AcpP and FabH.</text>
</comment>
<keyword evidence="4 12" id="KW-0444">Lipid biosynthesis</keyword>
<feature type="domain" description="Beta-ketoacyl-[acyl-carrier-protein] synthase III C-terminal" evidence="13">
    <location>
        <begin position="258"/>
        <end position="346"/>
    </location>
</feature>
<comment type="catalytic activity">
    <reaction evidence="11">
        <text>malonyl-[ACP] + acetyl-CoA + H(+) = 3-oxobutanoyl-[ACP] + CO2 + CoA</text>
        <dbReference type="Rhea" id="RHEA:12080"/>
        <dbReference type="Rhea" id="RHEA-COMP:9623"/>
        <dbReference type="Rhea" id="RHEA-COMP:9625"/>
        <dbReference type="ChEBI" id="CHEBI:15378"/>
        <dbReference type="ChEBI" id="CHEBI:16526"/>
        <dbReference type="ChEBI" id="CHEBI:57287"/>
        <dbReference type="ChEBI" id="CHEBI:57288"/>
        <dbReference type="ChEBI" id="CHEBI:78449"/>
        <dbReference type="ChEBI" id="CHEBI:78450"/>
        <dbReference type="EC" id="2.3.1.180"/>
    </reaction>
    <physiologicalReaction direction="left-to-right" evidence="11">
        <dbReference type="Rhea" id="RHEA:12081"/>
    </physiologicalReaction>
</comment>
<dbReference type="SUPFAM" id="SSF53901">
    <property type="entry name" value="Thiolase-like"/>
    <property type="match status" value="1"/>
</dbReference>
<evidence type="ECO:0000256" key="8">
    <source>
        <dbReference type="ARBA" id="ARBA00023160"/>
    </source>
</evidence>
<comment type="pathway">
    <text evidence="1 12">Lipid metabolism; fatty acid biosynthesis.</text>
</comment>
<dbReference type="Gene3D" id="3.40.47.10">
    <property type="match status" value="1"/>
</dbReference>
<dbReference type="GO" id="GO:0004315">
    <property type="term" value="F:3-oxoacyl-[acyl-carrier-protein] synthase activity"/>
    <property type="evidence" value="ECO:0007669"/>
    <property type="project" value="InterPro"/>
</dbReference>
<evidence type="ECO:0000256" key="9">
    <source>
        <dbReference type="ARBA" id="ARBA00023268"/>
    </source>
</evidence>
<dbReference type="InterPro" id="IPR013747">
    <property type="entry name" value="ACP_syn_III_C"/>
</dbReference>
<dbReference type="EC" id="2.3.1.180" evidence="3 12"/>
<dbReference type="Proteomes" id="UP000011021">
    <property type="component" value="Unassembled WGS sequence"/>
</dbReference>
<evidence type="ECO:0000256" key="4">
    <source>
        <dbReference type="ARBA" id="ARBA00022516"/>
    </source>
</evidence>
<comment type="similarity">
    <text evidence="2 12">Belongs to the thiolase-like superfamily. FabH family.</text>
</comment>
<evidence type="ECO:0000256" key="12">
    <source>
        <dbReference type="HAMAP-Rule" id="MF_01815"/>
    </source>
</evidence>
<comment type="subcellular location">
    <subcellularLocation>
        <location evidence="12">Cytoplasm</location>
    </subcellularLocation>
</comment>
<evidence type="ECO:0000256" key="10">
    <source>
        <dbReference type="ARBA" id="ARBA00023315"/>
    </source>
</evidence>
<dbReference type="GO" id="GO:0033818">
    <property type="term" value="F:beta-ketoacyl-acyl-carrier-protein synthase III activity"/>
    <property type="evidence" value="ECO:0007669"/>
    <property type="project" value="UniProtKB-UniRule"/>
</dbReference>
<accession>E7RVB1</accession>
<keyword evidence="16" id="KW-1185">Reference proteome</keyword>
<feature type="active site" evidence="12">
    <location>
        <position position="304"/>
    </location>
</feature>
<feature type="region of interest" description="ACP-binding" evidence="12">
    <location>
        <begin position="275"/>
        <end position="279"/>
    </location>
</feature>
<evidence type="ECO:0000256" key="2">
    <source>
        <dbReference type="ARBA" id="ARBA00008642"/>
    </source>
</evidence>
<evidence type="ECO:0000313" key="15">
    <source>
        <dbReference type="EMBL" id="EFV95715.1"/>
    </source>
</evidence>
<protein>
    <recommendedName>
        <fullName evidence="3 12">Beta-ketoacyl-[acyl-carrier-protein] synthase III</fullName>
        <shortName evidence="12">Beta-ketoacyl-ACP synthase III</shortName>
        <shortName evidence="12">KAS III</shortName>
        <ecNumber evidence="3 12">2.3.1.180</ecNumber>
    </recommendedName>
    <alternativeName>
        <fullName evidence="12">3-oxoacyl-[acyl-carrier-protein] synthase 3</fullName>
    </alternativeName>
    <alternativeName>
        <fullName evidence="12">3-oxoacyl-[acyl-carrier-protein] synthase III</fullName>
    </alternativeName>
</protein>
<evidence type="ECO:0000256" key="7">
    <source>
        <dbReference type="ARBA" id="ARBA00023098"/>
    </source>
</evidence>
<evidence type="ECO:0000259" key="14">
    <source>
        <dbReference type="Pfam" id="PF08545"/>
    </source>
</evidence>
<evidence type="ECO:0000256" key="6">
    <source>
        <dbReference type="ARBA" id="ARBA00022832"/>
    </source>
</evidence>
<dbReference type="Pfam" id="PF08545">
    <property type="entry name" value="ACP_syn_III"/>
    <property type="match status" value="1"/>
</dbReference>
<reference evidence="15 16" key="1">
    <citation type="submission" date="2010-12" db="EMBL/GenBank/DDBJ databases">
        <authorList>
            <person name="Muzny D."/>
            <person name="Qin X."/>
            <person name="Deng J."/>
            <person name="Jiang H."/>
            <person name="Liu Y."/>
            <person name="Qu J."/>
            <person name="Song X.-Z."/>
            <person name="Zhang L."/>
            <person name="Thornton R."/>
            <person name="Coyle M."/>
            <person name="Francisco L."/>
            <person name="Jackson L."/>
            <person name="Javaid M."/>
            <person name="Korchina V."/>
            <person name="Kovar C."/>
            <person name="Mata R."/>
            <person name="Mathew T."/>
            <person name="Ngo R."/>
            <person name="Nguyen L."/>
            <person name="Nguyen N."/>
            <person name="Okwuonu G."/>
            <person name="Ongeri F."/>
            <person name="Pham C."/>
            <person name="Simmons D."/>
            <person name="Wilczek-Boney K."/>
            <person name="Hale W."/>
            <person name="Jakkamsetti A."/>
            <person name="Pham P."/>
            <person name="Ruth R."/>
            <person name="San Lucas F."/>
            <person name="Warren J."/>
            <person name="Zhang J."/>
            <person name="Zhao Z."/>
            <person name="Zhou C."/>
            <person name="Zhu D."/>
            <person name="Lee S."/>
            <person name="Bess C."/>
            <person name="Blankenburg K."/>
            <person name="Forbes L."/>
            <person name="Fu Q."/>
            <person name="Gubbala S."/>
            <person name="Hirani K."/>
            <person name="Jayaseelan J.C."/>
            <person name="Lara F."/>
            <person name="Munidasa M."/>
            <person name="Palculict T."/>
            <person name="Patil S."/>
            <person name="Pu L.-L."/>
            <person name="Saada N."/>
            <person name="Tang L."/>
            <person name="Weissenberger G."/>
            <person name="Zhu Y."/>
            <person name="Hemphill L."/>
            <person name="Shang Y."/>
            <person name="Youmans B."/>
            <person name="Ayvaz T."/>
            <person name="Ross M."/>
            <person name="Santibanez J."/>
            <person name="Aqrawi P."/>
            <person name="Gross S."/>
            <person name="Joshi V."/>
            <person name="Fowler G."/>
            <person name="Nazareth L."/>
            <person name="Reid J."/>
            <person name="Worley K."/>
            <person name="Petrosino J."/>
            <person name="Highlander S."/>
            <person name="Gibbs R."/>
        </authorList>
    </citation>
    <scope>NUCLEOTIDE SEQUENCE [LARGE SCALE GENOMIC DNA]</scope>
    <source>
        <strain evidence="15 16">ATCC 51599</strain>
    </source>
</reference>
<dbReference type="UniPathway" id="UPA00094"/>
<feature type="active site" evidence="12">
    <location>
        <position position="141"/>
    </location>
</feature>
<dbReference type="FunFam" id="3.40.47.10:FF:000004">
    <property type="entry name" value="3-oxoacyl-[acyl-carrier-protein] synthase 3"/>
    <property type="match status" value="1"/>
</dbReference>
<sequence>MSQTDTAASAASRSLPGIPASAGARFARVIGVGSALPARRVTNDDLVADLAARGVETSDEWISTRTGIRQRWLAGPDDTTTSLGARAARAAMEMAGVGPDDIDLVVCATSTPDQIFPSTACLIQNELGIHQGGAFDVQAVCSGFVYAMANADALIRAGVAKRALVIGADVFSRIMDWNDRSTCVLFGDGAGAVLLSASDTPGVLVSRLHADGRQSGILSTPGSVRGGAVCGHPFLRMDGQAVFKLAVRVLADLAQETLQAADLSVDDLDWLVPHQANIRILSATASRLGLPEDKVVSTVAEHANTSAASVPLALTQAVKDGRIKPGHLVLMEGVGGGFTWAANLIRF</sequence>
<dbReference type="STRING" id="887898.HMPREF0551_0623"/>
<keyword evidence="10 12" id="KW-0012">Acyltransferase</keyword>
<keyword evidence="8 12" id="KW-0275">Fatty acid biosynthesis</keyword>
<dbReference type="AlphaFoldDB" id="E7RVB1"/>
<keyword evidence="6 12" id="KW-0276">Fatty acid metabolism</keyword>
<feature type="domain" description="Beta-ketoacyl-[acyl-carrier-protein] synthase III N-terminal" evidence="14">
    <location>
        <begin position="135"/>
        <end position="212"/>
    </location>
</feature>
<keyword evidence="5 12" id="KW-0808">Transferase</keyword>
<evidence type="ECO:0000256" key="5">
    <source>
        <dbReference type="ARBA" id="ARBA00022679"/>
    </source>
</evidence>
<dbReference type="CDD" id="cd00830">
    <property type="entry name" value="KAS_III"/>
    <property type="match status" value="1"/>
</dbReference>
<dbReference type="HAMAP" id="MF_01815">
    <property type="entry name" value="FabH"/>
    <property type="match status" value="1"/>
</dbReference>
<dbReference type="RefSeq" id="WP_005672704.1">
    <property type="nucleotide sequence ID" value="NZ_CP146288.1"/>
</dbReference>
<comment type="function">
    <text evidence="12">Catalyzes the condensation reaction of fatty acid synthesis by the addition to an acyl acceptor of two carbons from malonyl-ACP. Catalyzes the first condensation reaction which initiates fatty acid synthesis and may therefore play a role in governing the total rate of fatty acid production. Possesses both acetoacetyl-ACP synthase and acetyl transacylase activities. Its substrate specificity determines the biosynthesis of branched-chain and/or straight-chain of fatty acids.</text>
</comment>
<comment type="caution">
    <text evidence="15">The sequence shown here is derived from an EMBL/GenBank/DDBJ whole genome shotgun (WGS) entry which is preliminary data.</text>
</comment>
<dbReference type="PANTHER" id="PTHR43091">
    <property type="entry name" value="3-OXOACYL-[ACYL-CARRIER-PROTEIN] SYNTHASE"/>
    <property type="match status" value="1"/>
</dbReference>
<evidence type="ECO:0000313" key="16">
    <source>
        <dbReference type="Proteomes" id="UP000011021"/>
    </source>
</evidence>
<keyword evidence="12" id="KW-0963">Cytoplasm</keyword>
<dbReference type="InterPro" id="IPR004655">
    <property type="entry name" value="FabH"/>
</dbReference>
<proteinExistence type="inferred from homology"/>
<evidence type="ECO:0000256" key="11">
    <source>
        <dbReference type="ARBA" id="ARBA00051096"/>
    </source>
</evidence>
<keyword evidence="9 12" id="KW-0511">Multifunctional enzyme</keyword>
<evidence type="ECO:0000259" key="13">
    <source>
        <dbReference type="Pfam" id="PF08541"/>
    </source>
</evidence>
<evidence type="ECO:0000256" key="1">
    <source>
        <dbReference type="ARBA" id="ARBA00005194"/>
    </source>
</evidence>
<feature type="active site" evidence="12">
    <location>
        <position position="274"/>
    </location>
</feature>
<dbReference type="PANTHER" id="PTHR43091:SF1">
    <property type="entry name" value="BETA-KETOACYL-[ACYL-CARRIER-PROTEIN] SYNTHASE III, CHLOROPLASTIC"/>
    <property type="match status" value="1"/>
</dbReference>
<comment type="subunit">
    <text evidence="12">Homodimer.</text>
</comment>
<dbReference type="HOGENOM" id="CLU_039592_3_1_4"/>
<dbReference type="InterPro" id="IPR016039">
    <property type="entry name" value="Thiolase-like"/>
</dbReference>
<evidence type="ECO:0000256" key="3">
    <source>
        <dbReference type="ARBA" id="ARBA00012333"/>
    </source>
</evidence>
<dbReference type="GO" id="GO:0005737">
    <property type="term" value="C:cytoplasm"/>
    <property type="evidence" value="ECO:0007669"/>
    <property type="project" value="UniProtKB-SubCell"/>
</dbReference>
<keyword evidence="7 12" id="KW-0443">Lipid metabolism</keyword>
<dbReference type="GO" id="GO:0006633">
    <property type="term" value="P:fatty acid biosynthetic process"/>
    <property type="evidence" value="ECO:0007669"/>
    <property type="project" value="UniProtKB-UniRule"/>
</dbReference>
<dbReference type="NCBIfam" id="NF006829">
    <property type="entry name" value="PRK09352.1"/>
    <property type="match status" value="1"/>
</dbReference>
<dbReference type="InterPro" id="IPR013751">
    <property type="entry name" value="ACP_syn_III_N"/>
</dbReference>
<organism evidence="15 16">
    <name type="scientific">Lautropia mirabilis ATCC 51599</name>
    <dbReference type="NCBI Taxonomy" id="887898"/>
    <lineage>
        <taxon>Bacteria</taxon>
        <taxon>Pseudomonadati</taxon>
        <taxon>Pseudomonadota</taxon>
        <taxon>Betaproteobacteria</taxon>
        <taxon>Burkholderiales</taxon>
        <taxon>Burkholderiaceae</taxon>
        <taxon>Lautropia</taxon>
    </lineage>
</organism>
<dbReference type="EMBL" id="AEQP01000002">
    <property type="protein sequence ID" value="EFV95715.1"/>
    <property type="molecule type" value="Genomic_DNA"/>
</dbReference>
<dbReference type="eggNOG" id="COG0332">
    <property type="taxonomic scope" value="Bacteria"/>
</dbReference>
<dbReference type="NCBIfam" id="TIGR00747">
    <property type="entry name" value="fabH"/>
    <property type="match status" value="1"/>
</dbReference>
<gene>
    <name evidence="12" type="primary">fabH</name>
    <name evidence="15" type="synonym">fabHA</name>
    <name evidence="15" type="ORF">HMPREF0551_0623</name>
</gene>
<dbReference type="Pfam" id="PF08541">
    <property type="entry name" value="ACP_syn_III_C"/>
    <property type="match status" value="1"/>
</dbReference>